<evidence type="ECO:0000313" key="5">
    <source>
        <dbReference type="Proteomes" id="UP000515344"/>
    </source>
</evidence>
<gene>
    <name evidence="4" type="ORF">H4075_01005</name>
</gene>
<dbReference type="PANTHER" id="PTHR46401:SF2">
    <property type="entry name" value="GLYCOSYLTRANSFERASE WBBK-RELATED"/>
    <property type="match status" value="1"/>
</dbReference>
<dbReference type="Pfam" id="PF13439">
    <property type="entry name" value="Glyco_transf_4"/>
    <property type="match status" value="1"/>
</dbReference>
<dbReference type="GO" id="GO:0016757">
    <property type="term" value="F:glycosyltransferase activity"/>
    <property type="evidence" value="ECO:0007669"/>
    <property type="project" value="InterPro"/>
</dbReference>
<evidence type="ECO:0000313" key="4">
    <source>
        <dbReference type="EMBL" id="QNA44806.1"/>
    </source>
</evidence>
<accession>A0A7G5XH53</accession>
<evidence type="ECO:0000259" key="2">
    <source>
        <dbReference type="Pfam" id="PF00534"/>
    </source>
</evidence>
<sequence>MVIAINTKALLPGKMEGYGYYIEEIFSRIALNHPEHQFYFLFDRPFDQRFIYAANIQPVIIKPQARFPLAWDIWYNLMLPRVLRKIKAEVFVSTDGFCSLRTKVPQCLVVHDLAFLHHPEFISKSHRNYYLKNTGKFLKKSKVIATVSEYSKQDIVEKFKIDPAKIHVTYNAPGSLFQQLSYDERELVKEKYSAGCEYFIYTGSIHPRKNPINLLKAFSRFKKRQQSSMKLVFAGRLAWKTDEFTKLLSSFRFRNDVILTGYLEKNELAKLVASAYALVYPSFLEGFGVPPLEALQCGVPAIVSNNSAMPEVGGDAYLYIDPENPDDIAEKLMLIYKDETLRSRLIENGKRRVQLFNWDESAKKMWGCIELAASAE</sequence>
<feature type="domain" description="Glycosyl transferase family 1" evidence="2">
    <location>
        <begin position="197"/>
        <end position="352"/>
    </location>
</feature>
<proteinExistence type="predicted"/>
<feature type="domain" description="Glycosyltransferase subfamily 4-like N-terminal" evidence="3">
    <location>
        <begin position="53"/>
        <end position="171"/>
    </location>
</feature>
<dbReference type="GO" id="GO:0009103">
    <property type="term" value="P:lipopolysaccharide biosynthetic process"/>
    <property type="evidence" value="ECO:0007669"/>
    <property type="project" value="TreeGrafter"/>
</dbReference>
<name>A0A7G5XH53_9BACT</name>
<keyword evidence="5" id="KW-1185">Reference proteome</keyword>
<dbReference type="InterPro" id="IPR001296">
    <property type="entry name" value="Glyco_trans_1"/>
</dbReference>
<dbReference type="InterPro" id="IPR028098">
    <property type="entry name" value="Glyco_trans_4-like_N"/>
</dbReference>
<dbReference type="RefSeq" id="WP_182803312.1">
    <property type="nucleotide sequence ID" value="NZ_CP060007.1"/>
</dbReference>
<dbReference type="SUPFAM" id="SSF53756">
    <property type="entry name" value="UDP-Glycosyltransferase/glycogen phosphorylase"/>
    <property type="match status" value="1"/>
</dbReference>
<reference evidence="5" key="1">
    <citation type="submission" date="2020-08" db="EMBL/GenBank/DDBJ databases">
        <title>Lacibacter sp. S13-6-6 genome sequencing.</title>
        <authorList>
            <person name="Jin L."/>
        </authorList>
    </citation>
    <scope>NUCLEOTIDE SEQUENCE [LARGE SCALE GENOMIC DNA]</scope>
    <source>
        <strain evidence="5">S13-6-6</strain>
    </source>
</reference>
<dbReference type="KEGG" id="lacs:H4075_01005"/>
<evidence type="ECO:0000256" key="1">
    <source>
        <dbReference type="ARBA" id="ARBA00022679"/>
    </source>
</evidence>
<dbReference type="EMBL" id="CP060007">
    <property type="protein sequence ID" value="QNA44806.1"/>
    <property type="molecule type" value="Genomic_DNA"/>
</dbReference>
<evidence type="ECO:0000259" key="3">
    <source>
        <dbReference type="Pfam" id="PF13439"/>
    </source>
</evidence>
<protein>
    <submittedName>
        <fullName evidence="4">Glycosyltransferase family 4 protein</fullName>
    </submittedName>
</protein>
<organism evidence="4 5">
    <name type="scientific">Lacibacter sediminis</name>
    <dbReference type="NCBI Taxonomy" id="2760713"/>
    <lineage>
        <taxon>Bacteria</taxon>
        <taxon>Pseudomonadati</taxon>
        <taxon>Bacteroidota</taxon>
        <taxon>Chitinophagia</taxon>
        <taxon>Chitinophagales</taxon>
        <taxon>Chitinophagaceae</taxon>
        <taxon>Lacibacter</taxon>
    </lineage>
</organism>
<dbReference type="PANTHER" id="PTHR46401">
    <property type="entry name" value="GLYCOSYLTRANSFERASE WBBK-RELATED"/>
    <property type="match status" value="1"/>
</dbReference>
<keyword evidence="1" id="KW-0808">Transferase</keyword>
<dbReference type="CDD" id="cd03809">
    <property type="entry name" value="GT4_MtfB-like"/>
    <property type="match status" value="1"/>
</dbReference>
<dbReference type="AlphaFoldDB" id="A0A7G5XH53"/>
<dbReference type="Gene3D" id="3.40.50.2000">
    <property type="entry name" value="Glycogen Phosphorylase B"/>
    <property type="match status" value="2"/>
</dbReference>
<dbReference type="Proteomes" id="UP000515344">
    <property type="component" value="Chromosome"/>
</dbReference>
<dbReference type="Pfam" id="PF00534">
    <property type="entry name" value="Glycos_transf_1"/>
    <property type="match status" value="1"/>
</dbReference>